<feature type="region of interest" description="Disordered" evidence="2">
    <location>
        <begin position="173"/>
        <end position="208"/>
    </location>
</feature>
<organism evidence="3 4">
    <name type="scientific">Candolleomyces aberdarensis</name>
    <dbReference type="NCBI Taxonomy" id="2316362"/>
    <lineage>
        <taxon>Eukaryota</taxon>
        <taxon>Fungi</taxon>
        <taxon>Dikarya</taxon>
        <taxon>Basidiomycota</taxon>
        <taxon>Agaricomycotina</taxon>
        <taxon>Agaricomycetes</taxon>
        <taxon>Agaricomycetidae</taxon>
        <taxon>Agaricales</taxon>
        <taxon>Agaricineae</taxon>
        <taxon>Psathyrellaceae</taxon>
        <taxon>Candolleomyces</taxon>
    </lineage>
</organism>
<feature type="compositionally biased region" description="Polar residues" evidence="2">
    <location>
        <begin position="255"/>
        <end position="268"/>
    </location>
</feature>
<feature type="compositionally biased region" description="Low complexity" evidence="2">
    <location>
        <begin position="276"/>
        <end position="296"/>
    </location>
</feature>
<dbReference type="Gene3D" id="1.20.5.340">
    <property type="match status" value="1"/>
</dbReference>
<feature type="compositionally biased region" description="Basic and acidic residues" evidence="2">
    <location>
        <begin position="759"/>
        <end position="769"/>
    </location>
</feature>
<feature type="compositionally biased region" description="Basic and acidic residues" evidence="2">
    <location>
        <begin position="946"/>
        <end position="958"/>
    </location>
</feature>
<dbReference type="EMBL" id="SDEE01000164">
    <property type="protein sequence ID" value="RXW20137.1"/>
    <property type="molecule type" value="Genomic_DNA"/>
</dbReference>
<name>A0A4Q2DJR9_9AGAR</name>
<evidence type="ECO:0000313" key="3">
    <source>
        <dbReference type="EMBL" id="RXW20137.1"/>
    </source>
</evidence>
<protein>
    <submittedName>
        <fullName evidence="3">Uncharacterized protein</fullName>
    </submittedName>
</protein>
<evidence type="ECO:0000313" key="4">
    <source>
        <dbReference type="Proteomes" id="UP000290288"/>
    </source>
</evidence>
<feature type="compositionally biased region" description="Low complexity" evidence="2">
    <location>
        <begin position="960"/>
        <end position="989"/>
    </location>
</feature>
<comment type="caution">
    <text evidence="3">The sequence shown here is derived from an EMBL/GenBank/DDBJ whole genome shotgun (WGS) entry which is preliminary data.</text>
</comment>
<accession>A0A4Q2DJR9</accession>
<feature type="region of interest" description="Disordered" evidence="2">
    <location>
        <begin position="1"/>
        <end position="33"/>
    </location>
</feature>
<feature type="region of interest" description="Disordered" evidence="2">
    <location>
        <begin position="255"/>
        <end position="333"/>
    </location>
</feature>
<feature type="region of interest" description="Disordered" evidence="2">
    <location>
        <begin position="746"/>
        <end position="769"/>
    </location>
</feature>
<feature type="region of interest" description="Disordered" evidence="2">
    <location>
        <begin position="1089"/>
        <end position="1110"/>
    </location>
</feature>
<dbReference type="PANTHER" id="PTHR23159:SF31">
    <property type="entry name" value="CENTROSOME-ASSOCIATED PROTEIN CEP250 ISOFORM X1"/>
    <property type="match status" value="1"/>
</dbReference>
<feature type="compositionally biased region" description="Basic and acidic residues" evidence="2">
    <location>
        <begin position="198"/>
        <end position="208"/>
    </location>
</feature>
<dbReference type="OrthoDB" id="2593174at2759"/>
<feature type="region of interest" description="Disordered" evidence="2">
    <location>
        <begin position="906"/>
        <end position="1047"/>
    </location>
</feature>
<evidence type="ECO:0000256" key="1">
    <source>
        <dbReference type="SAM" id="Coils"/>
    </source>
</evidence>
<evidence type="ECO:0000256" key="2">
    <source>
        <dbReference type="SAM" id="MobiDB-lite"/>
    </source>
</evidence>
<keyword evidence="1" id="KW-0175">Coiled coil</keyword>
<feature type="compositionally biased region" description="Polar residues" evidence="2">
    <location>
        <begin position="299"/>
        <end position="308"/>
    </location>
</feature>
<dbReference type="STRING" id="2316362.A0A4Q2DJR9"/>
<gene>
    <name evidence="3" type="ORF">EST38_g5713</name>
</gene>
<dbReference type="Proteomes" id="UP000290288">
    <property type="component" value="Unassembled WGS sequence"/>
</dbReference>
<feature type="coiled-coil region" evidence="1">
    <location>
        <begin position="436"/>
        <end position="498"/>
    </location>
</feature>
<feature type="compositionally biased region" description="Polar residues" evidence="2">
    <location>
        <begin position="63"/>
        <end position="82"/>
    </location>
</feature>
<sequence>MDEPPLLPGLNDRMGSVRSILREPNTPGTGQNVRFFSRDAYKVISPEISMDDMYAPPPPPKDTTPSFMDSLRQSGPESTSTPAVRHGRSHSKSSRPSVSDLFSPLNEPSPLPGTPLKEAASSDMSFASPPVANGSPNLFDVSQPLDLRFSSGGLGFDVHAPIFDQSMDMDSSFHHSTNSENGHGFSGNAKLFSTPPRPKTEPQQEEHLQVPAPQATGVDETIFHAKDVPPRMPTPLHDRSQSYAGQTVFFSMGTENTHASTSNNSAAYPSSDLKESSLSMDSPASSRSSVPSSTKSNRTRAISDSMLQNMLRVGSGSPKPRAAPPEADINDERGEQVLVYAPPPVPEPDPFSAHASTYYTPQVMIPTTPPKSAISHTRKTSKEENLIYSLQTQLALQTELCQQYEADLRARDELVELLGSKLKDAEKVENQRKTALRGWKKKVQELEKACRYLEEEVDSSRQMSMERSVMDEASGEALRMLHRQIAALERERGEQMKREHMMKEEIETLETLVKERSEDVMHLKETLWNRDESERELSQGIREVKAQVDEMGNVSMAYIDEEELRRLREEKEQATEAEKNRHRVIELQWQQEKEELIVKLEGVQAEKTSWEEDLEKARQQLKARDEEYDTLRAELEAQWSHTEQMSSKIEELEKEKIRVEQERDELKLHVEDLESRINGMEVEWNESENKKAEIENEIQELWNLREALEKDRDQIDYDLQQEQERAEGLAATVQEHEGRISQLEQELQFANESNTRLQEGNRKRDGEVEDYRNRVVRSENESEGLREELATLKREYMRLLDEQERRSRESTSHDSEIKANLEKIIKQKAESDVELKTYRDQVSALKDEVERLRRHVHTLQQESADKEVKIVHLEKQKSVAEQDMMGLNIALDSKQQELELMKRQMGVRGTAGMTPAQPSKSNRNRRDSAVFSSTPLSQAILSDNEGTVKKPHERKQSIDRPPSSASASRPSTALAKSSRVNSSVSRVGSMGPPPNPVKPRPSAGSSVGTPTPTAKGLGRSNSASAVVPAPEPNRLVSPTGTPLPKKRVSNAISALEQRVAASAASSSSRPAVGKLSKITSPVPKVVELDEKENVGESASTPRRRVPVAAT</sequence>
<keyword evidence="4" id="KW-1185">Reference proteome</keyword>
<dbReference type="AlphaFoldDB" id="A0A4Q2DJR9"/>
<dbReference type="PANTHER" id="PTHR23159">
    <property type="entry name" value="CENTROSOMAL PROTEIN 2"/>
    <property type="match status" value="1"/>
</dbReference>
<feature type="region of interest" description="Disordered" evidence="2">
    <location>
        <begin position="48"/>
        <end position="141"/>
    </location>
</feature>
<feature type="compositionally biased region" description="Polar residues" evidence="2">
    <location>
        <begin position="1003"/>
        <end position="1012"/>
    </location>
</feature>
<feature type="compositionally biased region" description="Polar residues" evidence="2">
    <location>
        <begin position="930"/>
        <end position="945"/>
    </location>
</feature>
<feature type="compositionally biased region" description="Basic residues" evidence="2">
    <location>
        <begin position="1101"/>
        <end position="1110"/>
    </location>
</feature>
<proteinExistence type="predicted"/>
<feature type="compositionally biased region" description="Polar residues" evidence="2">
    <location>
        <begin position="746"/>
        <end position="758"/>
    </location>
</feature>
<reference evidence="3 4" key="1">
    <citation type="submission" date="2019-01" db="EMBL/GenBank/DDBJ databases">
        <title>Draft genome sequence of Psathyrella aberdarensis IHI B618.</title>
        <authorList>
            <person name="Buettner E."/>
            <person name="Kellner H."/>
        </authorList>
    </citation>
    <scope>NUCLEOTIDE SEQUENCE [LARGE SCALE GENOMIC DNA]</scope>
    <source>
        <strain evidence="3 4">IHI B618</strain>
    </source>
</reference>